<protein>
    <submittedName>
        <fullName evidence="15">Cytochrome P450 family 11 subfamily B member 2</fullName>
    </submittedName>
</protein>
<dbReference type="Proteomes" id="UP000233100">
    <property type="component" value="Chromosome 8"/>
</dbReference>
<dbReference type="InterPro" id="IPR001128">
    <property type="entry name" value="Cyt_P450"/>
</dbReference>
<sequence>MHVSTPHREVVLGGVSRGLSPPVQGLTLQLWLLQTAFPLLMTLFELARNPDVQQALRQESLAAAASISEHPQKATTELPLLRAALKETLRLYPVGLFLERVVSSDLVLQNYHIPAGVSEPHTPPAENLPPQSFPDPRSAPSADTGARVPLLAGSQPRLVPEA</sequence>
<dbReference type="SUPFAM" id="SSF48264">
    <property type="entry name" value="Cytochrome P450"/>
    <property type="match status" value="1"/>
</dbReference>
<evidence type="ECO:0000256" key="2">
    <source>
        <dbReference type="ARBA" id="ARBA00004325"/>
    </source>
</evidence>
<keyword evidence="5" id="KW-0479">Metal-binding</keyword>
<evidence type="ECO:0000256" key="8">
    <source>
        <dbReference type="ARBA" id="ARBA00023004"/>
    </source>
</evidence>
<evidence type="ECO:0000256" key="6">
    <source>
        <dbReference type="ARBA" id="ARBA00022946"/>
    </source>
</evidence>
<feature type="region of interest" description="Disordered" evidence="14">
    <location>
        <begin position="116"/>
        <end position="162"/>
    </location>
</feature>
<dbReference type="GO" id="GO:0005506">
    <property type="term" value="F:iron ion binding"/>
    <property type="evidence" value="ECO:0007669"/>
    <property type="project" value="InterPro"/>
</dbReference>
<keyword evidence="6" id="KW-0809">Transit peptide</keyword>
<dbReference type="GO" id="GO:0008203">
    <property type="term" value="P:cholesterol metabolic process"/>
    <property type="evidence" value="ECO:0007669"/>
    <property type="project" value="TreeGrafter"/>
</dbReference>
<dbReference type="GO" id="GO:0005743">
    <property type="term" value="C:mitochondrial inner membrane"/>
    <property type="evidence" value="ECO:0007669"/>
    <property type="project" value="TreeGrafter"/>
</dbReference>
<comment type="subcellular location">
    <subcellularLocation>
        <location evidence="2">Mitochondrion membrane</location>
    </subcellularLocation>
</comment>
<keyword evidence="16" id="KW-1185">Reference proteome</keyword>
<evidence type="ECO:0000256" key="7">
    <source>
        <dbReference type="ARBA" id="ARBA00023002"/>
    </source>
</evidence>
<evidence type="ECO:0000256" key="11">
    <source>
        <dbReference type="ARBA" id="ARBA00023136"/>
    </source>
</evidence>
<evidence type="ECO:0000256" key="1">
    <source>
        <dbReference type="ARBA" id="ARBA00001971"/>
    </source>
</evidence>
<dbReference type="GO" id="GO:0047783">
    <property type="term" value="F:corticosterone 18-monooxygenase activity"/>
    <property type="evidence" value="ECO:0007669"/>
    <property type="project" value="TreeGrafter"/>
</dbReference>
<comment type="catalytic activity">
    <reaction evidence="13">
        <text>21-hydroxyprogesterone + 2 reduced [adrenodoxin] + O2 + 2 H(+) = corticosterone + 2 oxidized [adrenodoxin] + H2O</text>
        <dbReference type="Rhea" id="RHEA:46104"/>
        <dbReference type="Rhea" id="RHEA-COMP:9998"/>
        <dbReference type="Rhea" id="RHEA-COMP:9999"/>
        <dbReference type="ChEBI" id="CHEBI:15377"/>
        <dbReference type="ChEBI" id="CHEBI:15378"/>
        <dbReference type="ChEBI" id="CHEBI:15379"/>
        <dbReference type="ChEBI" id="CHEBI:16827"/>
        <dbReference type="ChEBI" id="CHEBI:16973"/>
        <dbReference type="ChEBI" id="CHEBI:33737"/>
        <dbReference type="ChEBI" id="CHEBI:33738"/>
    </reaction>
    <physiologicalReaction direction="left-to-right" evidence="13">
        <dbReference type="Rhea" id="RHEA:46105"/>
    </physiologicalReaction>
</comment>
<dbReference type="GeneTree" id="ENSGT00940000163354"/>
<evidence type="ECO:0000256" key="3">
    <source>
        <dbReference type="ARBA" id="ARBA00010617"/>
    </source>
</evidence>
<comment type="similarity">
    <text evidence="3">Belongs to the cytochrome P450 family.</text>
</comment>
<gene>
    <name evidence="15 17" type="primary">CYP11B2</name>
</gene>
<evidence type="ECO:0000256" key="12">
    <source>
        <dbReference type="ARBA" id="ARBA00047946"/>
    </source>
</evidence>
<dbReference type="Ensembl" id="ENSMFAT00000093149.1">
    <property type="protein sequence ID" value="ENSMFAP00000050496.1"/>
    <property type="gene ID" value="ENSMFAG00000030325.2"/>
</dbReference>
<keyword evidence="4" id="KW-0349">Heme</keyword>
<dbReference type="Pfam" id="PF00067">
    <property type="entry name" value="p450"/>
    <property type="match status" value="1"/>
</dbReference>
<reference evidence="15" key="2">
    <citation type="submission" date="2025-08" db="UniProtKB">
        <authorList>
            <consortium name="Ensembl"/>
        </authorList>
    </citation>
    <scope>IDENTIFICATION</scope>
</reference>
<keyword evidence="10" id="KW-0496">Mitochondrion</keyword>
<dbReference type="AlphaFoldDB" id="A0A7N9CIQ6"/>
<comment type="catalytic activity">
    <reaction evidence="12">
        <text>a steroid + 2 reduced [adrenodoxin] + O2 + 2 H(+) = an 11beta-hydroxysteroid + 2 oxidized [adrenodoxin] + H2O</text>
        <dbReference type="Rhea" id="RHEA:15629"/>
        <dbReference type="Rhea" id="RHEA-COMP:9998"/>
        <dbReference type="Rhea" id="RHEA-COMP:9999"/>
        <dbReference type="ChEBI" id="CHEBI:15377"/>
        <dbReference type="ChEBI" id="CHEBI:15378"/>
        <dbReference type="ChEBI" id="CHEBI:15379"/>
        <dbReference type="ChEBI" id="CHEBI:33737"/>
        <dbReference type="ChEBI" id="CHEBI:33738"/>
        <dbReference type="ChEBI" id="CHEBI:35341"/>
        <dbReference type="ChEBI" id="CHEBI:35346"/>
        <dbReference type="EC" id="1.14.15.4"/>
    </reaction>
    <physiologicalReaction direction="left-to-right" evidence="12">
        <dbReference type="Rhea" id="RHEA:15630"/>
    </physiologicalReaction>
</comment>
<name>A0A7N9CIQ6_MACFA</name>
<dbReference type="GO" id="GO:0071375">
    <property type="term" value="P:cellular response to peptide hormone stimulus"/>
    <property type="evidence" value="ECO:0007669"/>
    <property type="project" value="TreeGrafter"/>
</dbReference>
<dbReference type="Gene3D" id="1.10.630.10">
    <property type="entry name" value="Cytochrome P450"/>
    <property type="match status" value="1"/>
</dbReference>
<proteinExistence type="inferred from homology"/>
<comment type="cofactor">
    <cofactor evidence="1">
        <name>heme</name>
        <dbReference type="ChEBI" id="CHEBI:30413"/>
    </cofactor>
</comment>
<dbReference type="GO" id="GO:0034650">
    <property type="term" value="P:cortisol metabolic process"/>
    <property type="evidence" value="ECO:0007669"/>
    <property type="project" value="TreeGrafter"/>
</dbReference>
<evidence type="ECO:0000256" key="9">
    <source>
        <dbReference type="ARBA" id="ARBA00023033"/>
    </source>
</evidence>
<feature type="compositionally biased region" description="Pro residues" evidence="14">
    <location>
        <begin position="121"/>
        <end position="133"/>
    </location>
</feature>
<reference evidence="15 16" key="1">
    <citation type="submission" date="2013-03" db="EMBL/GenBank/DDBJ databases">
        <authorList>
            <person name="Warren W."/>
            <person name="Wilson R.K."/>
        </authorList>
    </citation>
    <scope>NUCLEOTIDE SEQUENCE</scope>
</reference>
<evidence type="ECO:0000313" key="17">
    <source>
        <dbReference type="VGNC" id="VGNC:83097"/>
    </source>
</evidence>
<keyword evidence="11" id="KW-0472">Membrane</keyword>
<dbReference type="InterPro" id="IPR050479">
    <property type="entry name" value="CYP11_CYP27_families"/>
</dbReference>
<dbReference type="GO" id="GO:0004507">
    <property type="term" value="F:steroid 11-beta-monooxygenase activity"/>
    <property type="evidence" value="ECO:0007669"/>
    <property type="project" value="UniProtKB-EC"/>
</dbReference>
<dbReference type="VGNC" id="VGNC:83097">
    <property type="gene designation" value="CYP11B2"/>
</dbReference>
<reference evidence="15" key="3">
    <citation type="submission" date="2025-09" db="UniProtKB">
        <authorList>
            <consortium name="Ensembl"/>
        </authorList>
    </citation>
    <scope>IDENTIFICATION</scope>
</reference>
<evidence type="ECO:0000256" key="13">
    <source>
        <dbReference type="ARBA" id="ARBA00047970"/>
    </source>
</evidence>
<evidence type="ECO:0000256" key="4">
    <source>
        <dbReference type="ARBA" id="ARBA00022617"/>
    </source>
</evidence>
<dbReference type="PANTHER" id="PTHR24279">
    <property type="entry name" value="CYTOCHROME P450"/>
    <property type="match status" value="1"/>
</dbReference>
<keyword evidence="8" id="KW-0408">Iron</keyword>
<keyword evidence="7" id="KW-0560">Oxidoreductase</keyword>
<evidence type="ECO:0000256" key="5">
    <source>
        <dbReference type="ARBA" id="ARBA00022723"/>
    </source>
</evidence>
<evidence type="ECO:0000313" key="15">
    <source>
        <dbReference type="Ensembl" id="ENSMFAP00000050496.1"/>
    </source>
</evidence>
<dbReference type="GO" id="GO:0020037">
    <property type="term" value="F:heme binding"/>
    <property type="evidence" value="ECO:0007669"/>
    <property type="project" value="InterPro"/>
</dbReference>
<dbReference type="InterPro" id="IPR036396">
    <property type="entry name" value="Cyt_P450_sf"/>
</dbReference>
<dbReference type="PANTHER" id="PTHR24279:SF1">
    <property type="entry name" value="CYTOCHROME P450 11B2, MITOCHONDRIAL"/>
    <property type="match status" value="1"/>
</dbReference>
<dbReference type="GO" id="GO:0006704">
    <property type="term" value="P:glucocorticoid biosynthetic process"/>
    <property type="evidence" value="ECO:0007669"/>
    <property type="project" value="TreeGrafter"/>
</dbReference>
<evidence type="ECO:0000256" key="14">
    <source>
        <dbReference type="SAM" id="MobiDB-lite"/>
    </source>
</evidence>
<organism evidence="15 16">
    <name type="scientific">Macaca fascicularis</name>
    <name type="common">Crab-eating macaque</name>
    <name type="synonym">Cynomolgus monkey</name>
    <dbReference type="NCBI Taxonomy" id="9541"/>
    <lineage>
        <taxon>Eukaryota</taxon>
        <taxon>Metazoa</taxon>
        <taxon>Chordata</taxon>
        <taxon>Craniata</taxon>
        <taxon>Vertebrata</taxon>
        <taxon>Euteleostomi</taxon>
        <taxon>Mammalia</taxon>
        <taxon>Eutheria</taxon>
        <taxon>Euarchontoglires</taxon>
        <taxon>Primates</taxon>
        <taxon>Haplorrhini</taxon>
        <taxon>Catarrhini</taxon>
        <taxon>Cercopithecidae</taxon>
        <taxon>Cercopithecinae</taxon>
        <taxon>Macaca</taxon>
    </lineage>
</organism>
<accession>A0A7N9CIQ6</accession>
<dbReference type="GO" id="GO:0032342">
    <property type="term" value="P:aldosterone biosynthetic process"/>
    <property type="evidence" value="ECO:0007669"/>
    <property type="project" value="TreeGrafter"/>
</dbReference>
<keyword evidence="9" id="KW-0503">Monooxygenase</keyword>
<evidence type="ECO:0000313" key="16">
    <source>
        <dbReference type="Proteomes" id="UP000233100"/>
    </source>
</evidence>
<evidence type="ECO:0000256" key="10">
    <source>
        <dbReference type="ARBA" id="ARBA00023128"/>
    </source>
</evidence>